<dbReference type="PROSITE" id="PS50002">
    <property type="entry name" value="SH3"/>
    <property type="match status" value="1"/>
</dbReference>
<evidence type="ECO:0000256" key="2">
    <source>
        <dbReference type="PROSITE-ProRule" id="PRU00192"/>
    </source>
</evidence>
<dbReference type="AlphaFoldDB" id="A0A0K8VGA2"/>
<dbReference type="EMBL" id="GDHF01014739">
    <property type="protein sequence ID" value="JAI37575.1"/>
    <property type="molecule type" value="Transcribed_RNA"/>
</dbReference>
<gene>
    <name evidence="4" type="ORF">c1_g1_i2</name>
</gene>
<reference evidence="4" key="1">
    <citation type="submission" date="2015-06" db="EMBL/GenBank/DDBJ databases">
        <authorList>
            <person name="Hoefler B.C."/>
            <person name="Straight P.D."/>
        </authorList>
    </citation>
    <scope>NUCLEOTIDE SEQUENCE</scope>
</reference>
<dbReference type="InterPro" id="IPR036028">
    <property type="entry name" value="SH3-like_dom_sf"/>
</dbReference>
<dbReference type="SUPFAM" id="SSF50044">
    <property type="entry name" value="SH3-domain"/>
    <property type="match status" value="1"/>
</dbReference>
<evidence type="ECO:0000313" key="4">
    <source>
        <dbReference type="EMBL" id="JAI37575.1"/>
    </source>
</evidence>
<evidence type="ECO:0000259" key="3">
    <source>
        <dbReference type="PROSITE" id="PS50002"/>
    </source>
</evidence>
<keyword evidence="1 2" id="KW-0728">SH3 domain</keyword>
<accession>A0A0K8VGA2</accession>
<protein>
    <recommendedName>
        <fullName evidence="3">SH3 domain-containing protein</fullName>
    </recommendedName>
</protein>
<feature type="domain" description="SH3" evidence="3">
    <location>
        <begin position="3"/>
        <end position="83"/>
    </location>
</feature>
<dbReference type="Pfam" id="PF07653">
    <property type="entry name" value="SH3_2"/>
    <property type="match status" value="1"/>
</dbReference>
<dbReference type="InterPro" id="IPR001452">
    <property type="entry name" value="SH3_domain"/>
</dbReference>
<name>A0A0K8VGA2_BACLA</name>
<proteinExistence type="predicted"/>
<organism evidence="4">
    <name type="scientific">Bactrocera latifrons</name>
    <name type="common">Malaysian fruit fly</name>
    <name type="synonym">Chaetodacus latifrons</name>
    <dbReference type="NCBI Taxonomy" id="174628"/>
    <lineage>
        <taxon>Eukaryota</taxon>
        <taxon>Metazoa</taxon>
        <taxon>Ecdysozoa</taxon>
        <taxon>Arthropoda</taxon>
        <taxon>Hexapoda</taxon>
        <taxon>Insecta</taxon>
        <taxon>Pterygota</taxon>
        <taxon>Neoptera</taxon>
        <taxon>Endopterygota</taxon>
        <taxon>Diptera</taxon>
        <taxon>Brachycera</taxon>
        <taxon>Muscomorpha</taxon>
        <taxon>Tephritoidea</taxon>
        <taxon>Tephritidae</taxon>
        <taxon>Bactrocera</taxon>
        <taxon>Bactrocera</taxon>
    </lineage>
</organism>
<dbReference type="Gene3D" id="2.30.30.40">
    <property type="entry name" value="SH3 Domains"/>
    <property type="match status" value="1"/>
</dbReference>
<dbReference type="OrthoDB" id="2570713at2759"/>
<sequence length="100" mass="11420">MESIDNILVINQDFLADSPDSISLSRGDLVEIIKTTEGDTFSREKLRDFKPELNLRWYVRLFGSTENCKEGWIPTNILDFSNDSVSAFGNKGDDANFRRL</sequence>
<evidence type="ECO:0000256" key="1">
    <source>
        <dbReference type="ARBA" id="ARBA00022443"/>
    </source>
</evidence>